<dbReference type="RefSeq" id="WP_232399445.1">
    <property type="nucleotide sequence ID" value="NZ_CP102173.1"/>
</dbReference>
<proteinExistence type="predicted"/>
<sequence length="367" mass="38892">MLILAGRLEALDPDAGAALRVISYFDALVENRAGLESVVRGAATLSNHRAGLEDVERGSRILIQPDGARVPYESPDDDWLKVTVTEGVMMWLAVPTPAPPVQMIVLERGALAARAVLDRTRSRTGPKREDPALVEVLLDATYSQQDRAAAAHQLGIGTETLCNVFASYDDDLNVMHPAAAPLGWHPRPADRDTQRGGFGPAVRALDLPQTVELARMAACFTAEGTAADPGPRLVHADELGSLILLARSIGDTPPSMPDIAALEAAAATAPWMLATLEAFACHGSLRAAAAGLTVHHSTLQERISHAERMLGWSLREVAGHLRLSSALMVRRLLHNARQLGPYAAAEQPADQSVSSLSGPALSPGVAS</sequence>
<dbReference type="Gene3D" id="1.10.10.2840">
    <property type="entry name" value="PucR C-terminal helix-turn-helix domain"/>
    <property type="match status" value="1"/>
</dbReference>
<accession>A0ABY5ME07</accession>
<dbReference type="InterPro" id="IPR025736">
    <property type="entry name" value="PucR_C-HTH_dom"/>
</dbReference>
<dbReference type="InterPro" id="IPR042070">
    <property type="entry name" value="PucR_C-HTH_sf"/>
</dbReference>
<keyword evidence="4" id="KW-1185">Reference proteome</keyword>
<name>A0ABY5ME07_9ACTN</name>
<dbReference type="Pfam" id="PF13556">
    <property type="entry name" value="HTH_30"/>
    <property type="match status" value="1"/>
</dbReference>
<dbReference type="EMBL" id="CP102173">
    <property type="protein sequence ID" value="UUP15393.1"/>
    <property type="molecule type" value="Genomic_DNA"/>
</dbReference>
<evidence type="ECO:0000259" key="2">
    <source>
        <dbReference type="Pfam" id="PF13556"/>
    </source>
</evidence>
<feature type="region of interest" description="Disordered" evidence="1">
    <location>
        <begin position="348"/>
        <end position="367"/>
    </location>
</feature>
<evidence type="ECO:0000313" key="4">
    <source>
        <dbReference type="Proteomes" id="UP001316184"/>
    </source>
</evidence>
<evidence type="ECO:0000313" key="3">
    <source>
        <dbReference type="EMBL" id="UUP15393.1"/>
    </source>
</evidence>
<protein>
    <submittedName>
        <fullName evidence="3">Helix-turn-helix domain-containing protein</fullName>
    </submittedName>
</protein>
<feature type="domain" description="PucR C-terminal helix-turn-helix" evidence="2">
    <location>
        <begin position="273"/>
        <end position="328"/>
    </location>
</feature>
<gene>
    <name evidence="3" type="ORF">NQV15_08795</name>
</gene>
<organism evidence="3 4">
    <name type="scientific">Aeromicrobium wangtongii</name>
    <dbReference type="NCBI Taxonomy" id="2969247"/>
    <lineage>
        <taxon>Bacteria</taxon>
        <taxon>Bacillati</taxon>
        <taxon>Actinomycetota</taxon>
        <taxon>Actinomycetes</taxon>
        <taxon>Propionibacteriales</taxon>
        <taxon>Nocardioidaceae</taxon>
        <taxon>Aeromicrobium</taxon>
    </lineage>
</organism>
<dbReference type="Proteomes" id="UP001316184">
    <property type="component" value="Chromosome"/>
</dbReference>
<evidence type="ECO:0000256" key="1">
    <source>
        <dbReference type="SAM" id="MobiDB-lite"/>
    </source>
</evidence>
<reference evidence="3 4" key="1">
    <citation type="submission" date="2022-08" db="EMBL/GenBank/DDBJ databases">
        <title>novel species in genus Aeromicrobium.</title>
        <authorList>
            <person name="Ye L."/>
        </authorList>
    </citation>
    <scope>NUCLEOTIDE SEQUENCE [LARGE SCALE GENOMIC DNA]</scope>
    <source>
        <strain evidence="4">zg-Y1379</strain>
    </source>
</reference>